<reference evidence="4 5" key="1">
    <citation type="journal article" date="2014" name="Int. J. Syst. Evol. Microbiol.">
        <title>Complete genome sequence of Corynebacterium casei LMG S-19264T (=DSM 44701T), isolated from a smear-ripened cheese.</title>
        <authorList>
            <consortium name="US DOE Joint Genome Institute (JGI-PGF)"/>
            <person name="Walter F."/>
            <person name="Albersmeier A."/>
            <person name="Kalinowski J."/>
            <person name="Ruckert C."/>
        </authorList>
    </citation>
    <scope>NUCLEOTIDE SEQUENCE [LARGE SCALE GENOMIC DNA]</scope>
    <source>
        <strain evidence="4 5">NBRC 110095</strain>
    </source>
</reference>
<sequence length="262" mass="28009">MARKEPTLSGISTDDLGEEPLRRSTANRSSGSKKGGSSRAEQPPRSVSYDPAPSGSKWTPVLFVVAVAALGLSGFLFMQLTQAQVALQGVQLRLTDLEQQLTLTDDEASQSVTALQANLKKSNEQLALAHSEIRKLWDTRKVNKKGIASNASAAKSAASTANSAKQSLTKVESSLSELKATVSSLSQSVNTKMASVDSLQSEVKSLSSAQSSLKSSFKQVDNLSSRVQSNEDAIESIDAYRRNINRQLLELQQRGNSSPATP</sequence>
<evidence type="ECO:0000313" key="4">
    <source>
        <dbReference type="EMBL" id="GLS26771.1"/>
    </source>
</evidence>
<feature type="compositionally biased region" description="Low complexity" evidence="2">
    <location>
        <begin position="29"/>
        <end position="38"/>
    </location>
</feature>
<proteinExistence type="predicted"/>
<accession>A0AA37TAD7</accession>
<evidence type="ECO:0000256" key="3">
    <source>
        <dbReference type="SAM" id="Phobius"/>
    </source>
</evidence>
<feature type="transmembrane region" description="Helical" evidence="3">
    <location>
        <begin position="58"/>
        <end position="78"/>
    </location>
</feature>
<keyword evidence="3" id="KW-0812">Transmembrane</keyword>
<protein>
    <submittedName>
        <fullName evidence="4">Uncharacterized protein</fullName>
    </submittedName>
</protein>
<keyword evidence="3" id="KW-1133">Transmembrane helix</keyword>
<organism evidence="4 5">
    <name type="scientific">Marinibactrum halimedae</name>
    <dbReference type="NCBI Taxonomy" id="1444977"/>
    <lineage>
        <taxon>Bacteria</taxon>
        <taxon>Pseudomonadati</taxon>
        <taxon>Pseudomonadota</taxon>
        <taxon>Gammaproteobacteria</taxon>
        <taxon>Cellvibrionales</taxon>
        <taxon>Cellvibrionaceae</taxon>
        <taxon>Marinibactrum</taxon>
    </lineage>
</organism>
<feature type="region of interest" description="Disordered" evidence="2">
    <location>
        <begin position="1"/>
        <end position="54"/>
    </location>
</feature>
<dbReference type="Gene3D" id="1.20.5.340">
    <property type="match status" value="1"/>
</dbReference>
<evidence type="ECO:0000256" key="1">
    <source>
        <dbReference type="SAM" id="Coils"/>
    </source>
</evidence>
<dbReference type="AlphaFoldDB" id="A0AA37TAD7"/>
<dbReference type="RefSeq" id="WP_232594926.1">
    <property type="nucleotide sequence ID" value="NZ_BSPD01000061.1"/>
</dbReference>
<evidence type="ECO:0000313" key="5">
    <source>
        <dbReference type="Proteomes" id="UP001156870"/>
    </source>
</evidence>
<keyword evidence="1" id="KW-0175">Coiled coil</keyword>
<name>A0AA37TAD7_9GAMM</name>
<dbReference type="EMBL" id="BSPD01000061">
    <property type="protein sequence ID" value="GLS26771.1"/>
    <property type="molecule type" value="Genomic_DNA"/>
</dbReference>
<gene>
    <name evidence="4" type="ORF">GCM10007877_24900</name>
</gene>
<dbReference type="Proteomes" id="UP001156870">
    <property type="component" value="Unassembled WGS sequence"/>
</dbReference>
<comment type="caution">
    <text evidence="4">The sequence shown here is derived from an EMBL/GenBank/DDBJ whole genome shotgun (WGS) entry which is preliminary data.</text>
</comment>
<evidence type="ECO:0000256" key="2">
    <source>
        <dbReference type="SAM" id="MobiDB-lite"/>
    </source>
</evidence>
<keyword evidence="5" id="KW-1185">Reference proteome</keyword>
<keyword evidence="3" id="KW-0472">Membrane</keyword>
<feature type="coiled-coil region" evidence="1">
    <location>
        <begin position="80"/>
        <end position="132"/>
    </location>
</feature>